<feature type="domain" description="Ig-like" evidence="6">
    <location>
        <begin position="133"/>
        <end position="225"/>
    </location>
</feature>
<dbReference type="Pfam" id="PF13927">
    <property type="entry name" value="Ig_3"/>
    <property type="match status" value="1"/>
</dbReference>
<evidence type="ECO:0000256" key="1">
    <source>
        <dbReference type="ARBA" id="ARBA00004167"/>
    </source>
</evidence>
<dbReference type="InterPro" id="IPR003598">
    <property type="entry name" value="Ig_sub2"/>
</dbReference>
<keyword evidence="8" id="KW-1185">Reference proteome</keyword>
<evidence type="ECO:0000256" key="5">
    <source>
        <dbReference type="SAM" id="Phobius"/>
    </source>
</evidence>
<dbReference type="EMBL" id="CAXIEN010000525">
    <property type="protein sequence ID" value="CAL1299953.1"/>
    <property type="molecule type" value="Genomic_DNA"/>
</dbReference>
<evidence type="ECO:0000256" key="2">
    <source>
        <dbReference type="ARBA" id="ARBA00022737"/>
    </source>
</evidence>
<dbReference type="SUPFAM" id="SSF48726">
    <property type="entry name" value="Immunoglobulin"/>
    <property type="match status" value="4"/>
</dbReference>
<feature type="domain" description="Ig-like" evidence="6">
    <location>
        <begin position="41"/>
        <end position="126"/>
    </location>
</feature>
<dbReference type="InterPro" id="IPR036116">
    <property type="entry name" value="FN3_sf"/>
</dbReference>
<dbReference type="InterPro" id="IPR003599">
    <property type="entry name" value="Ig_sub"/>
</dbReference>
<evidence type="ECO:0000313" key="8">
    <source>
        <dbReference type="Proteomes" id="UP001497382"/>
    </source>
</evidence>
<dbReference type="Pfam" id="PF07679">
    <property type="entry name" value="I-set"/>
    <property type="match status" value="1"/>
</dbReference>
<dbReference type="InterPro" id="IPR007110">
    <property type="entry name" value="Ig-like_dom"/>
</dbReference>
<keyword evidence="2" id="KW-0677">Repeat</keyword>
<dbReference type="PANTHER" id="PTHR23278">
    <property type="entry name" value="SIDESTEP PROTEIN"/>
    <property type="match status" value="1"/>
</dbReference>
<gene>
    <name evidence="7" type="ORF">LARSCL_LOCUS21655</name>
</gene>
<dbReference type="PROSITE" id="PS50835">
    <property type="entry name" value="IG_LIKE"/>
    <property type="match status" value="4"/>
</dbReference>
<dbReference type="PANTHER" id="PTHR23278:SF19">
    <property type="entry name" value="OBSCURIN"/>
    <property type="match status" value="1"/>
</dbReference>
<evidence type="ECO:0000259" key="6">
    <source>
        <dbReference type="PROSITE" id="PS50835"/>
    </source>
</evidence>
<dbReference type="AlphaFoldDB" id="A0AAV2BV65"/>
<dbReference type="Gene3D" id="2.60.40.10">
    <property type="entry name" value="Immunoglobulins"/>
    <property type="match status" value="4"/>
</dbReference>
<evidence type="ECO:0000313" key="7">
    <source>
        <dbReference type="EMBL" id="CAL1299953.1"/>
    </source>
</evidence>
<dbReference type="InterPro" id="IPR013098">
    <property type="entry name" value="Ig_I-set"/>
</dbReference>
<sequence>MLKFFGRCCAMRNSLLYLILLSNIFIFSDSKVFIIDENGKPLSDIVGPLNEGSPLSLLCETNGGVPSILTWWKDAFLLDDSFDTLPRGNLRNELTLAYLGRGDLMSTLTCQAALPNATESSEKSVSLDLNLKPLNVHITSLQRPLSANRRTTLKCQSSGSRPPAVLTWWIGSRQLLNATVVTYDSTTISKLILVPTADDHGRVLSCRATNPIMNGHILEDHRVLNIHHIPLLSVTVGATNAFIVEGDVVYFDCNIIANPPVTEVGWRFNEEPVYTNINAGIKIQNSSLHIHKISRKYSGNYSCVAANAEGEGVSESVAIDVHYVPFCAFHQQVSYGVPLKESVNIKCSVEANPPDVAFHWYLNNTFRHIPLKDFVVNGTESILQFTPKRESDYGHIMCVAENTAGLQTEACCFRVAPASVPNAVEDCVVMNETISSAIVSCIPGYDGGLPQEFHVELYSSSGLVESAVEKEYPLFEVHYLPSGTSLIAVVFATNSLGRSNAVAFSVNTKAEIKPEKDKLKFPISPVLGALIAIIGALVSISVIIILCSKHWSARLGEEIPETPTAWEPSDLKPGHQYM</sequence>
<dbReference type="InterPro" id="IPR013162">
    <property type="entry name" value="CD80_C2-set"/>
</dbReference>
<dbReference type="Pfam" id="PF08205">
    <property type="entry name" value="C2-set_2"/>
    <property type="match status" value="1"/>
</dbReference>
<dbReference type="SUPFAM" id="SSF49265">
    <property type="entry name" value="Fibronectin type III"/>
    <property type="match status" value="1"/>
</dbReference>
<accession>A0AAV2BV65</accession>
<dbReference type="InterPro" id="IPR036179">
    <property type="entry name" value="Ig-like_dom_sf"/>
</dbReference>
<dbReference type="Proteomes" id="UP001497382">
    <property type="component" value="Unassembled WGS sequence"/>
</dbReference>
<keyword evidence="3 5" id="KW-0472">Membrane</keyword>
<protein>
    <recommendedName>
        <fullName evidence="6">Ig-like domain-containing protein</fullName>
    </recommendedName>
</protein>
<comment type="caution">
    <text evidence="7">The sequence shown here is derived from an EMBL/GenBank/DDBJ whole genome shotgun (WGS) entry which is preliminary data.</text>
</comment>
<comment type="subcellular location">
    <subcellularLocation>
        <location evidence="1">Membrane</location>
        <topology evidence="1">Single-pass membrane protein</topology>
    </subcellularLocation>
</comment>
<feature type="transmembrane region" description="Helical" evidence="5">
    <location>
        <begin position="526"/>
        <end position="547"/>
    </location>
</feature>
<organism evidence="7 8">
    <name type="scientific">Larinioides sclopetarius</name>
    <dbReference type="NCBI Taxonomy" id="280406"/>
    <lineage>
        <taxon>Eukaryota</taxon>
        <taxon>Metazoa</taxon>
        <taxon>Ecdysozoa</taxon>
        <taxon>Arthropoda</taxon>
        <taxon>Chelicerata</taxon>
        <taxon>Arachnida</taxon>
        <taxon>Araneae</taxon>
        <taxon>Araneomorphae</taxon>
        <taxon>Entelegynae</taxon>
        <taxon>Araneoidea</taxon>
        <taxon>Araneidae</taxon>
        <taxon>Larinioides</taxon>
    </lineage>
</organism>
<dbReference type="GO" id="GO:0016020">
    <property type="term" value="C:membrane"/>
    <property type="evidence" value="ECO:0007669"/>
    <property type="project" value="UniProtKB-SubCell"/>
</dbReference>
<dbReference type="SMART" id="SM00408">
    <property type="entry name" value="IGc2"/>
    <property type="match status" value="2"/>
</dbReference>
<keyword evidence="4" id="KW-1015">Disulfide bond</keyword>
<feature type="domain" description="Ig-like" evidence="6">
    <location>
        <begin position="325"/>
        <end position="402"/>
    </location>
</feature>
<feature type="domain" description="Ig-like" evidence="6">
    <location>
        <begin position="230"/>
        <end position="320"/>
    </location>
</feature>
<name>A0AAV2BV65_9ARAC</name>
<keyword evidence="5" id="KW-0812">Transmembrane</keyword>
<reference evidence="7 8" key="1">
    <citation type="submission" date="2024-04" db="EMBL/GenBank/DDBJ databases">
        <authorList>
            <person name="Rising A."/>
            <person name="Reimegard J."/>
            <person name="Sonavane S."/>
            <person name="Akerstrom W."/>
            <person name="Nylinder S."/>
            <person name="Hedman E."/>
            <person name="Kallberg Y."/>
        </authorList>
    </citation>
    <scope>NUCLEOTIDE SEQUENCE [LARGE SCALE GENOMIC DNA]</scope>
</reference>
<proteinExistence type="predicted"/>
<dbReference type="SMART" id="SM00409">
    <property type="entry name" value="IG"/>
    <property type="match status" value="4"/>
</dbReference>
<keyword evidence="5" id="KW-1133">Transmembrane helix</keyword>
<dbReference type="InterPro" id="IPR013783">
    <property type="entry name" value="Ig-like_fold"/>
</dbReference>
<dbReference type="CDD" id="cd00096">
    <property type="entry name" value="Ig"/>
    <property type="match status" value="1"/>
</dbReference>
<evidence type="ECO:0000256" key="4">
    <source>
        <dbReference type="ARBA" id="ARBA00023157"/>
    </source>
</evidence>
<evidence type="ECO:0000256" key="3">
    <source>
        <dbReference type="ARBA" id="ARBA00023136"/>
    </source>
</evidence>